<evidence type="ECO:0000256" key="3">
    <source>
        <dbReference type="SAM" id="MobiDB-lite"/>
    </source>
</evidence>
<dbReference type="InterPro" id="IPR023186">
    <property type="entry name" value="IUNH"/>
</dbReference>
<keyword evidence="2" id="KW-0326">Glycosidase</keyword>
<dbReference type="InterPro" id="IPR001910">
    <property type="entry name" value="Inosine/uridine_hydrolase_dom"/>
</dbReference>
<dbReference type="InterPro" id="IPR015910">
    <property type="entry name" value="I/U_nuclsd_hydro_CS"/>
</dbReference>
<reference evidence="5 6" key="1">
    <citation type="submission" date="2014-07" db="EMBL/GenBank/DDBJ databases">
        <authorList>
            <person name="Urmite Genomes Urmite Genomes"/>
        </authorList>
    </citation>
    <scope>NUCLEOTIDE SEQUENCE [LARGE SCALE GENOMIC DNA]</scope>
    <source>
        <strain evidence="5 6">13MG44_air</strain>
    </source>
</reference>
<feature type="domain" description="Inosine/uridine-preferring nucleoside hydrolase" evidence="4">
    <location>
        <begin position="6"/>
        <end position="301"/>
    </location>
</feature>
<dbReference type="eggNOG" id="COG1957">
    <property type="taxonomic scope" value="Bacteria"/>
</dbReference>
<dbReference type="Pfam" id="PF01156">
    <property type="entry name" value="IU_nuc_hydro"/>
    <property type="match status" value="1"/>
</dbReference>
<dbReference type="GO" id="GO:0008477">
    <property type="term" value="F:purine nucleosidase activity"/>
    <property type="evidence" value="ECO:0007669"/>
    <property type="project" value="TreeGrafter"/>
</dbReference>
<dbReference type="SUPFAM" id="SSF53590">
    <property type="entry name" value="Nucleoside hydrolase"/>
    <property type="match status" value="1"/>
</dbReference>
<keyword evidence="1 5" id="KW-0378">Hydrolase</keyword>
<dbReference type="RefSeq" id="WP_035811014.1">
    <property type="nucleotide sequence ID" value="NZ_CCSE01000001.1"/>
</dbReference>
<dbReference type="GO" id="GO:0006152">
    <property type="term" value="P:purine nucleoside catabolic process"/>
    <property type="evidence" value="ECO:0007669"/>
    <property type="project" value="TreeGrafter"/>
</dbReference>
<dbReference type="EMBL" id="CCSE01000001">
    <property type="protein sequence ID" value="CEA03512.1"/>
    <property type="molecule type" value="Genomic_DNA"/>
</dbReference>
<name>A0A078MDI8_9STAP</name>
<dbReference type="PANTHER" id="PTHR12304:SF4">
    <property type="entry name" value="URIDINE NUCLEOSIDASE"/>
    <property type="match status" value="1"/>
</dbReference>
<protein>
    <submittedName>
        <fullName evidence="5">Pyrimidine-specific ribonucleoside hydrolase RihB</fullName>
    </submittedName>
</protein>
<accession>A0A078MDI8</accession>
<dbReference type="InterPro" id="IPR036452">
    <property type="entry name" value="Ribo_hydro-like"/>
</dbReference>
<dbReference type="Gene3D" id="3.90.245.10">
    <property type="entry name" value="Ribonucleoside hydrolase-like"/>
    <property type="match status" value="1"/>
</dbReference>
<evidence type="ECO:0000313" key="6">
    <source>
        <dbReference type="Proteomes" id="UP000044136"/>
    </source>
</evidence>
<evidence type="ECO:0000256" key="2">
    <source>
        <dbReference type="ARBA" id="ARBA00023295"/>
    </source>
</evidence>
<organism evidence="5 6">
    <name type="scientific">Jeotgalicoccus saudimassiliensis</name>
    <dbReference type="NCBI Taxonomy" id="1461582"/>
    <lineage>
        <taxon>Bacteria</taxon>
        <taxon>Bacillati</taxon>
        <taxon>Bacillota</taxon>
        <taxon>Bacilli</taxon>
        <taxon>Bacillales</taxon>
        <taxon>Staphylococcaceae</taxon>
        <taxon>Jeotgalicoccus</taxon>
    </lineage>
</organism>
<evidence type="ECO:0000313" key="5">
    <source>
        <dbReference type="EMBL" id="CEA03512.1"/>
    </source>
</evidence>
<dbReference type="HOGENOM" id="CLU_036838_2_2_9"/>
<dbReference type="STRING" id="1461582.BN1048_02115"/>
<dbReference type="OrthoDB" id="9797882at2"/>
<feature type="region of interest" description="Disordered" evidence="3">
    <location>
        <begin position="80"/>
        <end position="102"/>
    </location>
</feature>
<dbReference type="CDD" id="cd02651">
    <property type="entry name" value="nuc_hydro_IU_UC_XIUA"/>
    <property type="match status" value="1"/>
</dbReference>
<evidence type="ECO:0000259" key="4">
    <source>
        <dbReference type="Pfam" id="PF01156"/>
    </source>
</evidence>
<dbReference type="AlphaFoldDB" id="A0A078MDI8"/>
<dbReference type="GO" id="GO:0045437">
    <property type="term" value="F:uridine nucleosidase activity"/>
    <property type="evidence" value="ECO:0007669"/>
    <property type="project" value="UniProtKB-ARBA"/>
</dbReference>
<keyword evidence="6" id="KW-1185">Reference proteome</keyword>
<evidence type="ECO:0000256" key="1">
    <source>
        <dbReference type="ARBA" id="ARBA00022801"/>
    </source>
</evidence>
<gene>
    <name evidence="5" type="primary">rihB_2</name>
    <name evidence="5" type="ORF">BN1048_02115</name>
</gene>
<sequence>MTAKNIWIDCDPGIDDAIALAAAAASRDVLNIRGISTVAGNQTIERVTGNALALSDFLKMDVPVVKGAEGPLTRAKEDAGHVHGETGLGNTVLPKTAKQTEPGNPFQVMRDHIMNLSADEKMTLVPVGPLTNIALLLKVFPEVSERIDEIVLMGGGTFGNRTPTAEFNIWGDPEAAKIVFDSGLPIVMCGLDVTHKSGLDRAQVDALINNEGEVQKAFGEMLKFYFDSPAYINSELVHIHDAVAVIYLTNPEIFKGIQVSVDVDCTDDINRGMTVCDVRKTAPEAGRNVNLLKDIDLTAFQNILLEKLGSLQ</sequence>
<dbReference type="Proteomes" id="UP000044136">
    <property type="component" value="Unassembled WGS sequence"/>
</dbReference>
<dbReference type="GO" id="GO:0005829">
    <property type="term" value="C:cytosol"/>
    <property type="evidence" value="ECO:0007669"/>
    <property type="project" value="TreeGrafter"/>
</dbReference>
<proteinExistence type="predicted"/>
<dbReference type="PANTHER" id="PTHR12304">
    <property type="entry name" value="INOSINE-URIDINE PREFERRING NUCLEOSIDE HYDROLASE"/>
    <property type="match status" value="1"/>
</dbReference>
<dbReference type="PROSITE" id="PS01247">
    <property type="entry name" value="IUNH"/>
    <property type="match status" value="1"/>
</dbReference>